<reference evidence="1" key="1">
    <citation type="submission" date="2015-04" db="UniProtKB">
        <authorList>
            <consortium name="EnsemblPlants"/>
        </authorList>
    </citation>
    <scope>IDENTIFICATION</scope>
</reference>
<dbReference type="AlphaFoldDB" id="A0A0E0JFW4"/>
<evidence type="ECO:0000313" key="2">
    <source>
        <dbReference type="Proteomes" id="UP000026962"/>
    </source>
</evidence>
<keyword evidence="2" id="KW-1185">Reference proteome</keyword>
<protein>
    <submittedName>
        <fullName evidence="1">Uncharacterized protein</fullName>
    </submittedName>
</protein>
<dbReference type="Proteomes" id="UP000026962">
    <property type="component" value="Chromosome 1"/>
</dbReference>
<dbReference type="HOGENOM" id="CLU_2088722_0_0_1"/>
<dbReference type="EnsemblPlants" id="OPUNC01G07880.1">
    <property type="protein sequence ID" value="OPUNC01G07880.1"/>
    <property type="gene ID" value="OPUNC01G07880"/>
</dbReference>
<dbReference type="Gramene" id="OPUNC01G07880.1">
    <property type="protein sequence ID" value="OPUNC01G07880.1"/>
    <property type="gene ID" value="OPUNC01G07880"/>
</dbReference>
<proteinExistence type="predicted"/>
<sequence>MEVISTDAGGRRRFGRWAISSAPPPVDSFVGEIPRAFRGAWRFHLCSNSGALDNSAKGGRLLSWSTRELAMPFLDLSPCDLRVVLRKKTTTVSFVFVIPWSIAQTEKVWAFVGSSIQ</sequence>
<reference evidence="1" key="2">
    <citation type="submission" date="2018-05" db="EMBL/GenBank/DDBJ databases">
        <title>OpunRS2 (Oryza punctata Reference Sequence Version 2).</title>
        <authorList>
            <person name="Zhang J."/>
            <person name="Kudrna D."/>
            <person name="Lee S."/>
            <person name="Talag J."/>
            <person name="Welchert J."/>
            <person name="Wing R.A."/>
        </authorList>
    </citation>
    <scope>NUCLEOTIDE SEQUENCE [LARGE SCALE GENOMIC DNA]</scope>
</reference>
<name>A0A0E0JFW4_ORYPU</name>
<organism evidence="1">
    <name type="scientific">Oryza punctata</name>
    <name type="common">Red rice</name>
    <dbReference type="NCBI Taxonomy" id="4537"/>
    <lineage>
        <taxon>Eukaryota</taxon>
        <taxon>Viridiplantae</taxon>
        <taxon>Streptophyta</taxon>
        <taxon>Embryophyta</taxon>
        <taxon>Tracheophyta</taxon>
        <taxon>Spermatophyta</taxon>
        <taxon>Magnoliopsida</taxon>
        <taxon>Liliopsida</taxon>
        <taxon>Poales</taxon>
        <taxon>Poaceae</taxon>
        <taxon>BOP clade</taxon>
        <taxon>Oryzoideae</taxon>
        <taxon>Oryzeae</taxon>
        <taxon>Oryzinae</taxon>
        <taxon>Oryza</taxon>
    </lineage>
</organism>
<evidence type="ECO:0000313" key="1">
    <source>
        <dbReference type="EnsemblPlants" id="OPUNC01G07880.1"/>
    </source>
</evidence>
<accession>A0A0E0JFW4</accession>